<name>K6ZX61_9ALTE</name>
<gene>
    <name evidence="2" type="ORF">GPLA_3923</name>
</gene>
<reference evidence="3" key="1">
    <citation type="journal article" date="2014" name="Environ. Microbiol.">
        <title>Comparative genomics of the marine bacterial genus Glaciecola reveals the high degree of genomic diversity and genomic characteristic for cold adaptation.</title>
        <authorList>
            <person name="Qin Q.L."/>
            <person name="Xie B.B."/>
            <person name="Yu Y."/>
            <person name="Shu Y.L."/>
            <person name="Rong J.C."/>
            <person name="Zhang Y.J."/>
            <person name="Zhao D.L."/>
            <person name="Chen X.L."/>
            <person name="Zhang X.Y."/>
            <person name="Chen B."/>
            <person name="Zhou B.C."/>
            <person name="Zhang Y.Z."/>
        </authorList>
    </citation>
    <scope>NUCLEOTIDE SEQUENCE [LARGE SCALE GENOMIC DNA]</scope>
    <source>
        <strain evidence="3">LMG 21857</strain>
    </source>
</reference>
<proteinExistence type="predicted"/>
<dbReference type="RefSeq" id="WP_007106567.1">
    <property type="nucleotide sequence ID" value="NZ_BAER01000117.1"/>
</dbReference>
<keyword evidence="2" id="KW-0378">Hydrolase</keyword>
<dbReference type="Proteomes" id="UP000006322">
    <property type="component" value="Unassembled WGS sequence"/>
</dbReference>
<dbReference type="PRINTS" id="PR00111">
    <property type="entry name" value="ABHYDROLASE"/>
</dbReference>
<sequence length="314" mass="34596">MLHTLPDARHSPTTLIRLAYDTFGARTNVPLFLIMGLGAQRIFWEDGFCQLLAERGFWVIRFDNRDAGESTSIADKLTPSLLQLAASGLFGAHVPIPYTLLDMADDVVNLMARLNVPKAHIVGASMGGMIAQMLAIHHPQKVLSLTSIMSSNGNKNLHKPTTEVLRKLLKPMPKERDTCIARGIDFWRTLHGHFYSFDFLQTSKLMNQAFDRGLNPQGVLRQFAAILAAKDRTLALSQLMLPTLVIHGDADPMLPVSNAYATANAIPGAKLGIHSGMGHTLPFQLWPVIIDDIAELALSASDLNRKYDGLKQVR</sequence>
<dbReference type="Gene3D" id="3.40.50.1820">
    <property type="entry name" value="alpha/beta hydrolase"/>
    <property type="match status" value="1"/>
</dbReference>
<protein>
    <submittedName>
        <fullName evidence="2">Alpha/beta hydrolase fold protein</fullName>
    </submittedName>
</protein>
<accession>K6ZX61</accession>
<dbReference type="PANTHER" id="PTHR43433">
    <property type="entry name" value="HYDROLASE, ALPHA/BETA FOLD FAMILY PROTEIN"/>
    <property type="match status" value="1"/>
</dbReference>
<dbReference type="InterPro" id="IPR050471">
    <property type="entry name" value="AB_hydrolase"/>
</dbReference>
<dbReference type="PANTHER" id="PTHR43433:SF5">
    <property type="entry name" value="AB HYDROLASE-1 DOMAIN-CONTAINING PROTEIN"/>
    <property type="match status" value="1"/>
</dbReference>
<evidence type="ECO:0000313" key="3">
    <source>
        <dbReference type="Proteomes" id="UP000006322"/>
    </source>
</evidence>
<evidence type="ECO:0000313" key="2">
    <source>
        <dbReference type="EMBL" id="GAC34802.1"/>
    </source>
</evidence>
<dbReference type="AlphaFoldDB" id="K6ZX61"/>
<dbReference type="SUPFAM" id="SSF53474">
    <property type="entry name" value="alpha/beta-Hydrolases"/>
    <property type="match status" value="1"/>
</dbReference>
<dbReference type="InterPro" id="IPR029058">
    <property type="entry name" value="AB_hydrolase_fold"/>
</dbReference>
<dbReference type="OrthoDB" id="7055710at2"/>
<evidence type="ECO:0000259" key="1">
    <source>
        <dbReference type="Pfam" id="PF00561"/>
    </source>
</evidence>
<organism evidence="2 3">
    <name type="scientific">Paraglaciecola polaris LMG 21857</name>
    <dbReference type="NCBI Taxonomy" id="1129793"/>
    <lineage>
        <taxon>Bacteria</taxon>
        <taxon>Pseudomonadati</taxon>
        <taxon>Pseudomonadota</taxon>
        <taxon>Gammaproteobacteria</taxon>
        <taxon>Alteromonadales</taxon>
        <taxon>Alteromonadaceae</taxon>
        <taxon>Paraglaciecola</taxon>
    </lineage>
</organism>
<dbReference type="InterPro" id="IPR000073">
    <property type="entry name" value="AB_hydrolase_1"/>
</dbReference>
<dbReference type="EMBL" id="BAER01000117">
    <property type="protein sequence ID" value="GAC34802.1"/>
    <property type="molecule type" value="Genomic_DNA"/>
</dbReference>
<dbReference type="STRING" id="1129793.GPLA_3923"/>
<dbReference type="GO" id="GO:0016787">
    <property type="term" value="F:hydrolase activity"/>
    <property type="evidence" value="ECO:0007669"/>
    <property type="project" value="UniProtKB-KW"/>
</dbReference>
<comment type="caution">
    <text evidence="2">The sequence shown here is derived from an EMBL/GenBank/DDBJ whole genome shotgun (WGS) entry which is preliminary data.</text>
</comment>
<dbReference type="Pfam" id="PF00561">
    <property type="entry name" value="Abhydrolase_1"/>
    <property type="match status" value="1"/>
</dbReference>
<keyword evidence="3" id="KW-1185">Reference proteome</keyword>
<feature type="domain" description="AB hydrolase-1" evidence="1">
    <location>
        <begin position="30"/>
        <end position="281"/>
    </location>
</feature>